<dbReference type="EMBL" id="JAGEUA010000002">
    <property type="protein sequence ID" value="KAL1005563.1"/>
    <property type="molecule type" value="Genomic_DNA"/>
</dbReference>
<keyword evidence="1" id="KW-0472">Membrane</keyword>
<dbReference type="AlphaFoldDB" id="A0ABD0X9B0"/>
<feature type="transmembrane region" description="Helical" evidence="1">
    <location>
        <begin position="27"/>
        <end position="49"/>
    </location>
</feature>
<evidence type="ECO:0000313" key="3">
    <source>
        <dbReference type="Proteomes" id="UP001557470"/>
    </source>
</evidence>
<name>A0ABD0X9B0_UMBPY</name>
<keyword evidence="1" id="KW-1133">Transmembrane helix</keyword>
<organism evidence="2 3">
    <name type="scientific">Umbra pygmaea</name>
    <name type="common">Eastern mudminnow</name>
    <dbReference type="NCBI Taxonomy" id="75934"/>
    <lineage>
        <taxon>Eukaryota</taxon>
        <taxon>Metazoa</taxon>
        <taxon>Chordata</taxon>
        <taxon>Craniata</taxon>
        <taxon>Vertebrata</taxon>
        <taxon>Euteleostomi</taxon>
        <taxon>Actinopterygii</taxon>
        <taxon>Neopterygii</taxon>
        <taxon>Teleostei</taxon>
        <taxon>Protacanthopterygii</taxon>
        <taxon>Esociformes</taxon>
        <taxon>Umbridae</taxon>
        <taxon>Umbra</taxon>
    </lineage>
</organism>
<accession>A0ABD0X9B0</accession>
<proteinExistence type="predicted"/>
<comment type="caution">
    <text evidence="2">The sequence shown here is derived from an EMBL/GenBank/DDBJ whole genome shotgun (WGS) entry which is preliminary data.</text>
</comment>
<reference evidence="2 3" key="1">
    <citation type="submission" date="2024-06" db="EMBL/GenBank/DDBJ databases">
        <authorList>
            <person name="Pan Q."/>
            <person name="Wen M."/>
            <person name="Jouanno E."/>
            <person name="Zahm M."/>
            <person name="Klopp C."/>
            <person name="Cabau C."/>
            <person name="Louis A."/>
            <person name="Berthelot C."/>
            <person name="Parey E."/>
            <person name="Roest Crollius H."/>
            <person name="Montfort J."/>
            <person name="Robinson-Rechavi M."/>
            <person name="Bouchez O."/>
            <person name="Lampietro C."/>
            <person name="Lopez Roques C."/>
            <person name="Donnadieu C."/>
            <person name="Postlethwait J."/>
            <person name="Bobe J."/>
            <person name="Verreycken H."/>
            <person name="Guiguen Y."/>
        </authorList>
    </citation>
    <scope>NUCLEOTIDE SEQUENCE [LARGE SCALE GENOMIC DNA]</scope>
    <source>
        <strain evidence="2">Up_M1</strain>
        <tissue evidence="2">Testis</tissue>
    </source>
</reference>
<protein>
    <submittedName>
        <fullName evidence="2">Uncharacterized protein</fullName>
    </submittedName>
</protein>
<evidence type="ECO:0000256" key="1">
    <source>
        <dbReference type="SAM" id="Phobius"/>
    </source>
</evidence>
<dbReference type="Proteomes" id="UP001557470">
    <property type="component" value="Unassembled WGS sequence"/>
</dbReference>
<sequence length="155" mass="17153">MLAWTLLVKEMVTSLEDTTTQLTNTQLVWTSVGLVVMVTVLGLVLVLFYKQRRRHSRRTPSPVYCTINTAPSGEVELMTDCLYEEIKEASAPTDNLPLTMTSVKSTVKSPNCQADWKESTLYSSVTLPQDSSSLSVDNGTQVFPIYSTANSPEIL</sequence>
<gene>
    <name evidence="2" type="ORF">UPYG_G00060720</name>
</gene>
<keyword evidence="3" id="KW-1185">Reference proteome</keyword>
<keyword evidence="1" id="KW-0812">Transmembrane</keyword>
<evidence type="ECO:0000313" key="2">
    <source>
        <dbReference type="EMBL" id="KAL1005563.1"/>
    </source>
</evidence>